<evidence type="ECO:0000313" key="3">
    <source>
        <dbReference type="Proteomes" id="UP000305282"/>
    </source>
</evidence>
<evidence type="ECO:0000256" key="1">
    <source>
        <dbReference type="SAM" id="MobiDB-lite"/>
    </source>
</evidence>
<protein>
    <recommendedName>
        <fullName evidence="4">ATPase</fullName>
    </recommendedName>
</protein>
<comment type="caution">
    <text evidence="2">The sequence shown here is derived from an EMBL/GenBank/DDBJ whole genome shotgun (WGS) entry which is preliminary data.</text>
</comment>
<dbReference type="EMBL" id="SSXH01000179">
    <property type="protein sequence ID" value="THJ74767.1"/>
    <property type="molecule type" value="Genomic_DNA"/>
</dbReference>
<evidence type="ECO:0000313" key="2">
    <source>
        <dbReference type="EMBL" id="THJ74767.1"/>
    </source>
</evidence>
<proteinExistence type="predicted"/>
<keyword evidence="3" id="KW-1185">Reference proteome</keyword>
<feature type="region of interest" description="Disordered" evidence="1">
    <location>
        <begin position="1"/>
        <end position="54"/>
    </location>
</feature>
<name>A0A4S5EQS2_9ACTN</name>
<accession>A0A4S5EQS2</accession>
<organism evidence="2 3">
    <name type="scientific">Candidatus Frankia alpina</name>
    <dbReference type="NCBI Taxonomy" id="2699483"/>
    <lineage>
        <taxon>Bacteria</taxon>
        <taxon>Bacillati</taxon>
        <taxon>Actinomycetota</taxon>
        <taxon>Actinomycetes</taxon>
        <taxon>Frankiales</taxon>
        <taxon>Frankiaceae</taxon>
        <taxon>Frankia</taxon>
    </lineage>
</organism>
<feature type="compositionally biased region" description="Basic and acidic residues" evidence="1">
    <location>
        <begin position="1"/>
        <end position="12"/>
    </location>
</feature>
<gene>
    <name evidence="2" type="ORF">E7Y31_09465</name>
</gene>
<dbReference type="AlphaFoldDB" id="A0A4S5EQS2"/>
<evidence type="ECO:0008006" key="4">
    <source>
        <dbReference type="Google" id="ProtNLM"/>
    </source>
</evidence>
<dbReference type="Proteomes" id="UP000305282">
    <property type="component" value="Unassembled WGS sequence"/>
</dbReference>
<reference evidence="2 3" key="1">
    <citation type="submission" date="2019-04" db="EMBL/GenBank/DDBJ databases">
        <title>Draft genome sequences for three unisolated Alnus-infective Frankia Sp+ strains, AgTrS, AiOr and AvVan, the first sequenced Frankia strains able to sporulate in-planta.</title>
        <authorList>
            <person name="Bethencourt L."/>
            <person name="Vautrin F."/>
            <person name="Taib N."/>
            <person name="Dubost A."/>
            <person name="Castro-Garcia L."/>
            <person name="Imbaud O."/>
            <person name="Abrouk D."/>
            <person name="Fournier P."/>
            <person name="Briolay J."/>
            <person name="Nguyen A."/>
            <person name="Normand P."/>
            <person name="Fernandez M.P."/>
            <person name="Brochier-Armanet C."/>
            <person name="Herrera-Belaroussi A."/>
        </authorList>
    </citation>
    <scope>NUCLEOTIDE SEQUENCE [LARGE SCALE GENOMIC DNA]</scope>
    <source>
        <strain evidence="2 3">AvVan</strain>
    </source>
</reference>
<sequence length="117" mass="12555">MTPPRSRREDLAARAAAVTTHANPDPPADESDGEPAPATPRRARGGAPPPRTRPVRITVDLAPVDHRALKRWADDAADEVGTAGVALADVVRVLLDRLHADPALRQAVIEGLRERRS</sequence>
<dbReference type="RefSeq" id="WP_136447851.1">
    <property type="nucleotide sequence ID" value="NZ_CADCWT010000537.1"/>
</dbReference>